<dbReference type="PANTHER" id="PTHR31465:SF1">
    <property type="entry name" value="PROTEIN RTA1-RELATED"/>
    <property type="match status" value="1"/>
</dbReference>
<evidence type="ECO:0000256" key="4">
    <source>
        <dbReference type="ARBA" id="ARBA00023136"/>
    </source>
</evidence>
<protein>
    <recommendedName>
        <fullName evidence="9">RTA1 domain protein</fullName>
    </recommendedName>
</protein>
<evidence type="ECO:0000256" key="3">
    <source>
        <dbReference type="ARBA" id="ARBA00022989"/>
    </source>
</evidence>
<feature type="transmembrane region" description="Helical" evidence="6">
    <location>
        <begin position="57"/>
        <end position="78"/>
    </location>
</feature>
<feature type="region of interest" description="Disordered" evidence="5">
    <location>
        <begin position="201"/>
        <end position="221"/>
    </location>
</feature>
<proteinExistence type="predicted"/>
<evidence type="ECO:0000256" key="6">
    <source>
        <dbReference type="SAM" id="Phobius"/>
    </source>
</evidence>
<dbReference type="InterPro" id="IPR007568">
    <property type="entry name" value="RTA1"/>
</dbReference>
<keyword evidence="2 6" id="KW-0812">Transmembrane</keyword>
<accession>A0ABP0ATD0</accession>
<feature type="transmembrane region" description="Helical" evidence="6">
    <location>
        <begin position="6"/>
        <end position="24"/>
    </location>
</feature>
<evidence type="ECO:0000256" key="1">
    <source>
        <dbReference type="ARBA" id="ARBA00004141"/>
    </source>
</evidence>
<sequence>MIRTRIWFLIPVVIAGIFEIAGYATRGVSHSQAPNLSLAPYVVQTLFLVPTKWLTKIFVASDVVCFIVHLGGAGLMASSQAGTSSTGAHIVLAGLLIQIVVFGLFAVVAGVFHRRLLAQQLAGPPRQLGSVPRTFLLALYVTSGLVLVRNIVRVAEFIEGFDGYIILHEAFLYVFDALPMAAVMVIFNVWHTSKLVNNTPKARRKASGDSSLEMGNVNEER</sequence>
<evidence type="ECO:0000313" key="7">
    <source>
        <dbReference type="EMBL" id="CAK7210411.1"/>
    </source>
</evidence>
<gene>
    <name evidence="7" type="ORF">SBRCBS47491_000775</name>
</gene>
<reference evidence="7 8" key="1">
    <citation type="submission" date="2024-01" db="EMBL/GenBank/DDBJ databases">
        <authorList>
            <person name="Allen C."/>
            <person name="Tagirdzhanova G."/>
        </authorList>
    </citation>
    <scope>NUCLEOTIDE SEQUENCE [LARGE SCALE GENOMIC DNA]</scope>
</reference>
<dbReference type="PANTHER" id="PTHR31465">
    <property type="entry name" value="PROTEIN RTA1-RELATED"/>
    <property type="match status" value="1"/>
</dbReference>
<keyword evidence="3 6" id="KW-1133">Transmembrane helix</keyword>
<evidence type="ECO:0000313" key="8">
    <source>
        <dbReference type="Proteomes" id="UP001642406"/>
    </source>
</evidence>
<organism evidence="7 8">
    <name type="scientific">Sporothrix bragantina</name>
    <dbReference type="NCBI Taxonomy" id="671064"/>
    <lineage>
        <taxon>Eukaryota</taxon>
        <taxon>Fungi</taxon>
        <taxon>Dikarya</taxon>
        <taxon>Ascomycota</taxon>
        <taxon>Pezizomycotina</taxon>
        <taxon>Sordariomycetes</taxon>
        <taxon>Sordariomycetidae</taxon>
        <taxon>Ophiostomatales</taxon>
        <taxon>Ophiostomataceae</taxon>
        <taxon>Sporothrix</taxon>
    </lineage>
</organism>
<comment type="subcellular location">
    <subcellularLocation>
        <location evidence="1">Membrane</location>
        <topology evidence="1">Multi-pass membrane protein</topology>
    </subcellularLocation>
</comment>
<feature type="transmembrane region" description="Helical" evidence="6">
    <location>
        <begin position="90"/>
        <end position="113"/>
    </location>
</feature>
<comment type="caution">
    <text evidence="7">The sequence shown here is derived from an EMBL/GenBank/DDBJ whole genome shotgun (WGS) entry which is preliminary data.</text>
</comment>
<dbReference type="Proteomes" id="UP001642406">
    <property type="component" value="Unassembled WGS sequence"/>
</dbReference>
<dbReference type="EMBL" id="CAWUHC010000004">
    <property type="protein sequence ID" value="CAK7210411.1"/>
    <property type="molecule type" value="Genomic_DNA"/>
</dbReference>
<evidence type="ECO:0008006" key="9">
    <source>
        <dbReference type="Google" id="ProtNLM"/>
    </source>
</evidence>
<keyword evidence="8" id="KW-1185">Reference proteome</keyword>
<name>A0ABP0ATD0_9PEZI</name>
<feature type="transmembrane region" description="Helical" evidence="6">
    <location>
        <begin position="172"/>
        <end position="190"/>
    </location>
</feature>
<evidence type="ECO:0000256" key="5">
    <source>
        <dbReference type="SAM" id="MobiDB-lite"/>
    </source>
</evidence>
<evidence type="ECO:0000256" key="2">
    <source>
        <dbReference type="ARBA" id="ARBA00022692"/>
    </source>
</evidence>
<dbReference type="Pfam" id="PF04479">
    <property type="entry name" value="RTA1"/>
    <property type="match status" value="1"/>
</dbReference>
<feature type="transmembrane region" description="Helical" evidence="6">
    <location>
        <begin position="134"/>
        <end position="152"/>
    </location>
</feature>
<keyword evidence="4 6" id="KW-0472">Membrane</keyword>